<gene>
    <name evidence="1" type="ORF">BN1708_000546</name>
</gene>
<keyword evidence="2" id="KW-1185">Reference proteome</keyword>
<organism evidence="1 2">
    <name type="scientific">Verticillium longisporum</name>
    <name type="common">Verticillium dahliae var. longisporum</name>
    <dbReference type="NCBI Taxonomy" id="100787"/>
    <lineage>
        <taxon>Eukaryota</taxon>
        <taxon>Fungi</taxon>
        <taxon>Dikarya</taxon>
        <taxon>Ascomycota</taxon>
        <taxon>Pezizomycotina</taxon>
        <taxon>Sordariomycetes</taxon>
        <taxon>Hypocreomycetidae</taxon>
        <taxon>Glomerellales</taxon>
        <taxon>Plectosphaerellaceae</taxon>
        <taxon>Verticillium</taxon>
    </lineage>
</organism>
<accession>A0A0G4LDD3</accession>
<dbReference type="EMBL" id="CVQH01011112">
    <property type="protein sequence ID" value="CRK19909.1"/>
    <property type="molecule type" value="Genomic_DNA"/>
</dbReference>
<evidence type="ECO:0000313" key="1">
    <source>
        <dbReference type="EMBL" id="CRK19909.1"/>
    </source>
</evidence>
<reference evidence="1 2" key="1">
    <citation type="submission" date="2015-05" db="EMBL/GenBank/DDBJ databases">
        <authorList>
            <person name="Wang D.B."/>
            <person name="Wang M."/>
        </authorList>
    </citation>
    <scope>NUCLEOTIDE SEQUENCE [LARGE SCALE GENOMIC DNA]</scope>
    <source>
        <strain evidence="1">VL1</strain>
    </source>
</reference>
<dbReference type="AlphaFoldDB" id="A0A0G4LDD3"/>
<proteinExistence type="predicted"/>
<evidence type="ECO:0000313" key="2">
    <source>
        <dbReference type="Proteomes" id="UP000044602"/>
    </source>
</evidence>
<sequence length="85" mass="9842">MLFRDISLAEGPGWQAVRWRHDTAVAKATRWEYYFVLFSAHIRTKATGFEEASLLYPETLSDGPKRNIHRILGAQGWECKPRKHA</sequence>
<dbReference type="Proteomes" id="UP000044602">
    <property type="component" value="Unassembled WGS sequence"/>
</dbReference>
<protein>
    <submittedName>
        <fullName evidence="1">Uncharacterized protein</fullName>
    </submittedName>
</protein>
<name>A0A0G4LDD3_VERLO</name>